<organism evidence="1 2">
    <name type="scientific">Halomonas nitroreducens</name>
    <dbReference type="NCBI Taxonomy" id="447425"/>
    <lineage>
        <taxon>Bacteria</taxon>
        <taxon>Pseudomonadati</taxon>
        <taxon>Pseudomonadota</taxon>
        <taxon>Gammaproteobacteria</taxon>
        <taxon>Oceanospirillales</taxon>
        <taxon>Halomonadaceae</taxon>
        <taxon>Halomonas</taxon>
    </lineage>
</organism>
<dbReference type="Proteomes" id="UP000267400">
    <property type="component" value="Unassembled WGS sequence"/>
</dbReference>
<protein>
    <submittedName>
        <fullName evidence="1">Uncharacterized protein</fullName>
    </submittedName>
</protein>
<name>A0A3S0HTP6_9GAMM</name>
<keyword evidence="2" id="KW-1185">Reference proteome</keyword>
<dbReference type="EMBL" id="RXNS01000005">
    <property type="protein sequence ID" value="RTR05262.1"/>
    <property type="molecule type" value="Genomic_DNA"/>
</dbReference>
<comment type="caution">
    <text evidence="1">The sequence shown here is derived from an EMBL/GenBank/DDBJ whole genome shotgun (WGS) entry which is preliminary data.</text>
</comment>
<accession>A0A3S0HTP6</accession>
<sequence>MFRRSLGGEPGLIQGVELHARHRDHRQREAPGQPGEVLIVVERHPLTFPLGQRQVAAGAQCAGGALVACAAWPSYAGWLWR</sequence>
<dbReference type="RefSeq" id="WP_126482320.1">
    <property type="nucleotide sequence ID" value="NZ_RXNS01000005.1"/>
</dbReference>
<reference evidence="1 2" key="1">
    <citation type="submission" date="2018-12" db="EMBL/GenBank/DDBJ databases">
        <authorList>
            <person name="Yu L."/>
        </authorList>
    </citation>
    <scope>NUCLEOTIDE SEQUENCE [LARGE SCALE GENOMIC DNA]</scope>
    <source>
        <strain evidence="1 2">11S</strain>
    </source>
</reference>
<evidence type="ECO:0000313" key="2">
    <source>
        <dbReference type="Proteomes" id="UP000267400"/>
    </source>
</evidence>
<gene>
    <name evidence="1" type="ORF">EKG36_06665</name>
</gene>
<dbReference type="AlphaFoldDB" id="A0A3S0HTP6"/>
<proteinExistence type="predicted"/>
<evidence type="ECO:0000313" key="1">
    <source>
        <dbReference type="EMBL" id="RTR05262.1"/>
    </source>
</evidence>